<dbReference type="PROSITE" id="PS51918">
    <property type="entry name" value="RADICAL_SAM"/>
    <property type="match status" value="1"/>
</dbReference>
<dbReference type="PIRSF" id="PIRSF005963">
    <property type="entry name" value="Lipoyl_synth"/>
    <property type="match status" value="1"/>
</dbReference>
<dbReference type="Proteomes" id="UP001597211">
    <property type="component" value="Unassembled WGS sequence"/>
</dbReference>
<dbReference type="InterPro" id="IPR006638">
    <property type="entry name" value="Elp3/MiaA/NifB-like_rSAM"/>
</dbReference>
<dbReference type="HAMAP" id="MF_00206">
    <property type="entry name" value="Lipoyl_synth"/>
    <property type="match status" value="1"/>
</dbReference>
<evidence type="ECO:0000256" key="3">
    <source>
        <dbReference type="ARBA" id="ARBA00022691"/>
    </source>
</evidence>
<feature type="binding site" evidence="8">
    <location>
        <position position="72"/>
    </location>
    <ligand>
        <name>[4Fe-4S] cluster</name>
        <dbReference type="ChEBI" id="CHEBI:49883"/>
        <label>2</label>
        <note>4Fe-4S-S-AdoMet</note>
    </ligand>
</feature>
<dbReference type="Gene3D" id="3.20.20.70">
    <property type="entry name" value="Aldolase class I"/>
    <property type="match status" value="1"/>
</dbReference>
<evidence type="ECO:0000313" key="10">
    <source>
        <dbReference type="EMBL" id="MFD1183108.1"/>
    </source>
</evidence>
<dbReference type="Pfam" id="PF04055">
    <property type="entry name" value="Radical_SAM"/>
    <property type="match status" value="1"/>
</dbReference>
<keyword evidence="11" id="KW-1185">Reference proteome</keyword>
<keyword evidence="2 8" id="KW-0808">Transferase</keyword>
<dbReference type="NCBIfam" id="NF009544">
    <property type="entry name" value="PRK12928.1"/>
    <property type="match status" value="1"/>
</dbReference>
<keyword evidence="8" id="KW-0963">Cytoplasm</keyword>
<dbReference type="SFLD" id="SFLDS00029">
    <property type="entry name" value="Radical_SAM"/>
    <property type="match status" value="1"/>
</dbReference>
<comment type="cofactor">
    <cofactor evidence="8">
        <name>[4Fe-4S] cluster</name>
        <dbReference type="ChEBI" id="CHEBI:49883"/>
    </cofactor>
    <text evidence="8">Binds 2 [4Fe-4S] clusters per subunit. One cluster is coordinated with 3 cysteines and an exchangeable S-adenosyl-L-methionine.</text>
</comment>
<feature type="binding site" evidence="8">
    <location>
        <position position="69"/>
    </location>
    <ligand>
        <name>[4Fe-4S] cluster</name>
        <dbReference type="ChEBI" id="CHEBI:49883"/>
        <label>2</label>
        <note>4Fe-4S-S-AdoMet</note>
    </ligand>
</feature>
<keyword evidence="4 8" id="KW-0479">Metal-binding</keyword>
<comment type="pathway">
    <text evidence="8">Protein modification; protein lipoylation via endogenous pathway; protein N(6)-(lipoyl)lysine from octanoyl-[acyl-carrier-protein].</text>
</comment>
<reference evidence="11" key="1">
    <citation type="journal article" date="2019" name="Int. J. Syst. Evol. Microbiol.">
        <title>The Global Catalogue of Microorganisms (GCM) 10K type strain sequencing project: providing services to taxonomists for standard genome sequencing and annotation.</title>
        <authorList>
            <consortium name="The Broad Institute Genomics Platform"/>
            <consortium name="The Broad Institute Genome Sequencing Center for Infectious Disease"/>
            <person name="Wu L."/>
            <person name="Ma J."/>
        </authorList>
    </citation>
    <scope>NUCLEOTIDE SEQUENCE [LARGE SCALE GENOMIC DNA]</scope>
    <source>
        <strain evidence="11">CCUG 48216</strain>
    </source>
</reference>
<dbReference type="EMBL" id="JBHTKZ010000037">
    <property type="protein sequence ID" value="MFD1183108.1"/>
    <property type="molecule type" value="Genomic_DNA"/>
</dbReference>
<evidence type="ECO:0000259" key="9">
    <source>
        <dbReference type="PROSITE" id="PS51918"/>
    </source>
</evidence>
<dbReference type="InterPro" id="IPR013785">
    <property type="entry name" value="Aldolase_TIM"/>
</dbReference>
<comment type="similarity">
    <text evidence="8">Belongs to the radical SAM superfamily. Lipoyl synthase family.</text>
</comment>
<dbReference type="RefSeq" id="WP_240270271.1">
    <property type="nucleotide sequence ID" value="NZ_JAKSXN010000041.1"/>
</dbReference>
<dbReference type="NCBIfam" id="TIGR00510">
    <property type="entry name" value="lipA"/>
    <property type="match status" value="1"/>
</dbReference>
<feature type="binding site" evidence="8">
    <location>
        <position position="44"/>
    </location>
    <ligand>
        <name>[4Fe-4S] cluster</name>
        <dbReference type="ChEBI" id="CHEBI:49883"/>
        <label>1</label>
    </ligand>
</feature>
<dbReference type="CDD" id="cd01335">
    <property type="entry name" value="Radical_SAM"/>
    <property type="match status" value="1"/>
</dbReference>
<keyword evidence="1 8" id="KW-0004">4Fe-4S</keyword>
<dbReference type="SFLD" id="SFLDG01058">
    <property type="entry name" value="lipoyl_synthase_like"/>
    <property type="match status" value="1"/>
</dbReference>
<proteinExistence type="inferred from homology"/>
<comment type="catalytic activity">
    <reaction evidence="7 8">
        <text>[[Fe-S] cluster scaffold protein carrying a second [4Fe-4S](2+) cluster] + N(6)-octanoyl-L-lysyl-[protein] + 2 oxidized [2Fe-2S]-[ferredoxin] + 2 S-adenosyl-L-methionine + 4 H(+) = [[Fe-S] cluster scaffold protein] + N(6)-[(R)-dihydrolipoyl]-L-lysyl-[protein] + 4 Fe(3+) + 2 hydrogen sulfide + 2 5'-deoxyadenosine + 2 L-methionine + 2 reduced [2Fe-2S]-[ferredoxin]</text>
        <dbReference type="Rhea" id="RHEA:16585"/>
        <dbReference type="Rhea" id="RHEA-COMP:9928"/>
        <dbReference type="Rhea" id="RHEA-COMP:10000"/>
        <dbReference type="Rhea" id="RHEA-COMP:10001"/>
        <dbReference type="Rhea" id="RHEA-COMP:10475"/>
        <dbReference type="Rhea" id="RHEA-COMP:14568"/>
        <dbReference type="Rhea" id="RHEA-COMP:14569"/>
        <dbReference type="ChEBI" id="CHEBI:15378"/>
        <dbReference type="ChEBI" id="CHEBI:17319"/>
        <dbReference type="ChEBI" id="CHEBI:29034"/>
        <dbReference type="ChEBI" id="CHEBI:29919"/>
        <dbReference type="ChEBI" id="CHEBI:33722"/>
        <dbReference type="ChEBI" id="CHEBI:33737"/>
        <dbReference type="ChEBI" id="CHEBI:33738"/>
        <dbReference type="ChEBI" id="CHEBI:57844"/>
        <dbReference type="ChEBI" id="CHEBI:59789"/>
        <dbReference type="ChEBI" id="CHEBI:78809"/>
        <dbReference type="ChEBI" id="CHEBI:83100"/>
        <dbReference type="EC" id="2.8.1.8"/>
    </reaction>
</comment>
<evidence type="ECO:0000256" key="7">
    <source>
        <dbReference type="ARBA" id="ARBA00047326"/>
    </source>
</evidence>
<dbReference type="SMART" id="SM00729">
    <property type="entry name" value="Elp3"/>
    <property type="match status" value="1"/>
</dbReference>
<keyword evidence="3 8" id="KW-0949">S-adenosyl-L-methionine</keyword>
<dbReference type="Pfam" id="PF16881">
    <property type="entry name" value="LIAS_N"/>
    <property type="match status" value="1"/>
</dbReference>
<keyword evidence="6 8" id="KW-0411">Iron-sulfur</keyword>
<feature type="binding site" evidence="8">
    <location>
        <position position="39"/>
    </location>
    <ligand>
        <name>[4Fe-4S] cluster</name>
        <dbReference type="ChEBI" id="CHEBI:49883"/>
        <label>1</label>
    </ligand>
</feature>
<evidence type="ECO:0000256" key="1">
    <source>
        <dbReference type="ARBA" id="ARBA00022485"/>
    </source>
</evidence>
<evidence type="ECO:0000313" key="11">
    <source>
        <dbReference type="Proteomes" id="UP001597211"/>
    </source>
</evidence>
<dbReference type="SUPFAM" id="SSF102114">
    <property type="entry name" value="Radical SAM enzymes"/>
    <property type="match status" value="1"/>
</dbReference>
<feature type="binding site" evidence="8">
    <location>
        <position position="50"/>
    </location>
    <ligand>
        <name>[4Fe-4S] cluster</name>
        <dbReference type="ChEBI" id="CHEBI:49883"/>
        <label>1</label>
    </ligand>
</feature>
<feature type="binding site" evidence="8">
    <location>
        <position position="65"/>
    </location>
    <ligand>
        <name>[4Fe-4S] cluster</name>
        <dbReference type="ChEBI" id="CHEBI:49883"/>
        <label>2</label>
        <note>4Fe-4S-S-AdoMet</note>
    </ligand>
</feature>
<dbReference type="InterPro" id="IPR003698">
    <property type="entry name" value="Lipoyl_synth"/>
</dbReference>
<protein>
    <recommendedName>
        <fullName evidence="8">Lipoyl synthase</fullName>
        <ecNumber evidence="8">2.8.1.8</ecNumber>
    </recommendedName>
    <alternativeName>
        <fullName evidence="8">Lip-syn</fullName>
        <shortName evidence="8">LS</shortName>
    </alternativeName>
    <alternativeName>
        <fullName evidence="8">Lipoate synthase</fullName>
    </alternativeName>
    <alternativeName>
        <fullName evidence="8">Lipoic acid synthase</fullName>
    </alternativeName>
    <alternativeName>
        <fullName evidence="8">Sulfur insertion protein LipA</fullName>
    </alternativeName>
</protein>
<dbReference type="SFLD" id="SFLDF00271">
    <property type="entry name" value="lipoyl_synthase"/>
    <property type="match status" value="1"/>
</dbReference>
<evidence type="ECO:0000256" key="2">
    <source>
        <dbReference type="ARBA" id="ARBA00022679"/>
    </source>
</evidence>
<feature type="binding site" evidence="8">
    <location>
        <position position="278"/>
    </location>
    <ligand>
        <name>[4Fe-4S] cluster</name>
        <dbReference type="ChEBI" id="CHEBI:49883"/>
        <label>1</label>
    </ligand>
</feature>
<organism evidence="10 11">
    <name type="scientific">Paenibacillus timonensis</name>
    <dbReference type="NCBI Taxonomy" id="225915"/>
    <lineage>
        <taxon>Bacteria</taxon>
        <taxon>Bacillati</taxon>
        <taxon>Bacillota</taxon>
        <taxon>Bacilli</taxon>
        <taxon>Bacillales</taxon>
        <taxon>Paenibacillaceae</taxon>
        <taxon>Paenibacillus</taxon>
    </lineage>
</organism>
<dbReference type="PANTHER" id="PTHR10949:SF0">
    <property type="entry name" value="LIPOYL SYNTHASE, MITOCHONDRIAL"/>
    <property type="match status" value="1"/>
</dbReference>
<dbReference type="PANTHER" id="PTHR10949">
    <property type="entry name" value="LIPOYL SYNTHASE"/>
    <property type="match status" value="1"/>
</dbReference>
<comment type="function">
    <text evidence="8">Catalyzes the radical-mediated insertion of two sulfur atoms into the C-6 and C-8 positions of the octanoyl moiety bound to the lipoyl domains of lipoate-dependent enzymes, thereby converting the octanoylated domains into lipoylated derivatives.</text>
</comment>
<evidence type="ECO:0000256" key="8">
    <source>
        <dbReference type="HAMAP-Rule" id="MF_00206"/>
    </source>
</evidence>
<sequence length="298" mass="33786">MAKQIQEPKPDWIRIKLTTGDNYQDIKQMMRSKTLHTVCEEARCPNIYECWANRTATFMILGDICTRACRFCAVNTGLPTELDLQEPQRVAEAAEQMNLRHCVVTSVARDDLKDGGASIFAGTIKAIRERLPFCSVEVLIPDFQGDEEALRIVMEAKPDILNHNIETVERLSDRVRAKAKYRRSLELLQRAKAMNPEIPTKSSIMLGVGEEWDEILQAMDDLRAVDCDILTIGQYLQPSPQHLHVEKYYKPEQFAELKEEGMKRGFSHVESGPLVRSSYHAHEQVNSAKKQASVPASS</sequence>
<dbReference type="NCBIfam" id="NF004019">
    <property type="entry name" value="PRK05481.1"/>
    <property type="match status" value="1"/>
</dbReference>
<comment type="caution">
    <text evidence="10">The sequence shown here is derived from an EMBL/GenBank/DDBJ whole genome shotgun (WGS) entry which is preliminary data.</text>
</comment>
<evidence type="ECO:0000256" key="6">
    <source>
        <dbReference type="ARBA" id="ARBA00023014"/>
    </source>
</evidence>
<dbReference type="EC" id="2.8.1.8" evidence="8"/>
<dbReference type="InterPro" id="IPR007197">
    <property type="entry name" value="rSAM"/>
</dbReference>
<dbReference type="GO" id="GO:0016992">
    <property type="term" value="F:lipoate synthase activity"/>
    <property type="evidence" value="ECO:0007669"/>
    <property type="project" value="UniProtKB-EC"/>
</dbReference>
<keyword evidence="5 8" id="KW-0408">Iron</keyword>
<evidence type="ECO:0000256" key="4">
    <source>
        <dbReference type="ARBA" id="ARBA00022723"/>
    </source>
</evidence>
<accession>A0ABW3SEU7</accession>
<feature type="domain" description="Radical SAM core" evidence="9">
    <location>
        <begin position="51"/>
        <end position="267"/>
    </location>
</feature>
<gene>
    <name evidence="8 10" type="primary">lipA</name>
    <name evidence="10" type="ORF">ACFQ2Z_17350</name>
</gene>
<comment type="subcellular location">
    <subcellularLocation>
        <location evidence="8">Cytoplasm</location>
    </subcellularLocation>
</comment>
<dbReference type="InterPro" id="IPR031691">
    <property type="entry name" value="LIAS_N"/>
</dbReference>
<evidence type="ECO:0000256" key="5">
    <source>
        <dbReference type="ARBA" id="ARBA00023004"/>
    </source>
</evidence>
<name>A0ABW3SEU7_9BACL</name>
<dbReference type="InterPro" id="IPR058240">
    <property type="entry name" value="rSAM_sf"/>
</dbReference>